<comment type="caution">
    <text evidence="1">The sequence shown here is derived from an EMBL/GenBank/DDBJ whole genome shotgun (WGS) entry which is preliminary data.</text>
</comment>
<protein>
    <submittedName>
        <fullName evidence="1">Uncharacterized protein</fullName>
    </submittedName>
</protein>
<name>A0AAU9X237_9CNID</name>
<evidence type="ECO:0000313" key="2">
    <source>
        <dbReference type="Proteomes" id="UP001159428"/>
    </source>
</evidence>
<sequence>MRIVNAYELASRRMFLLTKGKWARISFNSNTVRFNKKQTCDTNLFCHCSKPECWDDMVQCEGFKTASEDEWLCIVCRLPDSRRLRNC</sequence>
<organism evidence="1 2">
    <name type="scientific">Pocillopora meandrina</name>
    <dbReference type="NCBI Taxonomy" id="46732"/>
    <lineage>
        <taxon>Eukaryota</taxon>
        <taxon>Metazoa</taxon>
        <taxon>Cnidaria</taxon>
        <taxon>Anthozoa</taxon>
        <taxon>Hexacorallia</taxon>
        <taxon>Scleractinia</taxon>
        <taxon>Astrocoeniina</taxon>
        <taxon>Pocilloporidae</taxon>
        <taxon>Pocillopora</taxon>
    </lineage>
</organism>
<keyword evidence="2" id="KW-1185">Reference proteome</keyword>
<reference evidence="1 2" key="1">
    <citation type="submission" date="2022-05" db="EMBL/GenBank/DDBJ databases">
        <authorList>
            <consortium name="Genoscope - CEA"/>
            <person name="William W."/>
        </authorList>
    </citation>
    <scope>NUCLEOTIDE SEQUENCE [LARGE SCALE GENOMIC DNA]</scope>
</reference>
<dbReference type="InterPro" id="IPR011011">
    <property type="entry name" value="Znf_FYVE_PHD"/>
</dbReference>
<evidence type="ECO:0000313" key="1">
    <source>
        <dbReference type="EMBL" id="CAH3134070.1"/>
    </source>
</evidence>
<dbReference type="EMBL" id="CALNXJ010000028">
    <property type="protein sequence ID" value="CAH3134070.1"/>
    <property type="molecule type" value="Genomic_DNA"/>
</dbReference>
<dbReference type="Proteomes" id="UP001159428">
    <property type="component" value="Unassembled WGS sequence"/>
</dbReference>
<gene>
    <name evidence="1" type="ORF">PMEA_00015693</name>
</gene>
<proteinExistence type="predicted"/>
<dbReference type="AlphaFoldDB" id="A0AAU9X237"/>
<accession>A0AAU9X237</accession>
<dbReference type="SUPFAM" id="SSF57903">
    <property type="entry name" value="FYVE/PHD zinc finger"/>
    <property type="match status" value="1"/>
</dbReference>